<proteinExistence type="predicted"/>
<dbReference type="EMBL" id="ODYU01001742">
    <property type="protein sequence ID" value="SOQ38353.1"/>
    <property type="molecule type" value="Genomic_DNA"/>
</dbReference>
<dbReference type="AlphaFoldDB" id="A0A2H1VBY1"/>
<evidence type="ECO:0000313" key="2">
    <source>
        <dbReference type="EMBL" id="SOQ38353.1"/>
    </source>
</evidence>
<sequence length="143" mass="15631">MAEAFFLRGENHPMTSPALGEAGGSVRLLLTKNHPVPSPALSRCPGNLLRCPQLRIGHQPCWAPSVVVGLFEARAECDVPYAPTRIYGGRRSSRDPRRPECLLRRLGRNDDRSLTRSASSLASMTASQKEETASHPPSLRTMA</sequence>
<feature type="region of interest" description="Disordered" evidence="1">
    <location>
        <begin position="85"/>
        <end position="143"/>
    </location>
</feature>
<feature type="compositionally biased region" description="Low complexity" evidence="1">
    <location>
        <begin position="115"/>
        <end position="127"/>
    </location>
</feature>
<reference evidence="2" key="1">
    <citation type="submission" date="2016-07" db="EMBL/GenBank/DDBJ databases">
        <authorList>
            <person name="Bretaudeau A."/>
        </authorList>
    </citation>
    <scope>NUCLEOTIDE SEQUENCE</scope>
    <source>
        <strain evidence="2">Rice</strain>
        <tissue evidence="2">Whole body</tissue>
    </source>
</reference>
<accession>A0A2H1VBY1</accession>
<organism evidence="2">
    <name type="scientific">Spodoptera frugiperda</name>
    <name type="common">Fall armyworm</name>
    <dbReference type="NCBI Taxonomy" id="7108"/>
    <lineage>
        <taxon>Eukaryota</taxon>
        <taxon>Metazoa</taxon>
        <taxon>Ecdysozoa</taxon>
        <taxon>Arthropoda</taxon>
        <taxon>Hexapoda</taxon>
        <taxon>Insecta</taxon>
        <taxon>Pterygota</taxon>
        <taxon>Neoptera</taxon>
        <taxon>Endopterygota</taxon>
        <taxon>Lepidoptera</taxon>
        <taxon>Glossata</taxon>
        <taxon>Ditrysia</taxon>
        <taxon>Noctuoidea</taxon>
        <taxon>Noctuidae</taxon>
        <taxon>Amphipyrinae</taxon>
        <taxon>Spodoptera</taxon>
    </lineage>
</organism>
<gene>
    <name evidence="2" type="ORF">SFRICE_034665</name>
</gene>
<feature type="compositionally biased region" description="Basic and acidic residues" evidence="1">
    <location>
        <begin position="92"/>
        <end position="114"/>
    </location>
</feature>
<evidence type="ECO:0000256" key="1">
    <source>
        <dbReference type="SAM" id="MobiDB-lite"/>
    </source>
</evidence>
<protein>
    <submittedName>
        <fullName evidence="2">SFRICE_034665</fullName>
    </submittedName>
</protein>
<name>A0A2H1VBY1_SPOFR</name>